<dbReference type="PANTHER" id="PTHR11010:SF38">
    <property type="entry name" value="LYSOSOMAL PRO-X CARBOXYPEPTIDASE"/>
    <property type="match status" value="1"/>
</dbReference>
<feature type="region of interest" description="Disordered" evidence="6">
    <location>
        <begin position="1"/>
        <end position="22"/>
    </location>
</feature>
<dbReference type="GO" id="GO:0008239">
    <property type="term" value="F:dipeptidyl-peptidase activity"/>
    <property type="evidence" value="ECO:0007669"/>
    <property type="project" value="TreeGrafter"/>
</dbReference>
<dbReference type="Gene3D" id="1.20.120.980">
    <property type="entry name" value="Serine carboxypeptidase S28, SKS domain"/>
    <property type="match status" value="1"/>
</dbReference>
<keyword evidence="4" id="KW-0378">Hydrolase</keyword>
<proteinExistence type="inferred from homology"/>
<keyword evidence="8" id="KW-1185">Reference proteome</keyword>
<evidence type="ECO:0000256" key="3">
    <source>
        <dbReference type="ARBA" id="ARBA00022729"/>
    </source>
</evidence>
<dbReference type="eggNOG" id="KOG2183">
    <property type="taxonomic scope" value="Eukaryota"/>
</dbReference>
<dbReference type="Gene3D" id="3.40.50.1820">
    <property type="entry name" value="alpha/beta hydrolase"/>
    <property type="match status" value="1"/>
</dbReference>
<dbReference type="InterPro" id="IPR029058">
    <property type="entry name" value="AB_hydrolase_fold"/>
</dbReference>
<accession>A0A0L0DFA5</accession>
<organism evidence="7 8">
    <name type="scientific">Thecamonas trahens ATCC 50062</name>
    <dbReference type="NCBI Taxonomy" id="461836"/>
    <lineage>
        <taxon>Eukaryota</taxon>
        <taxon>Apusozoa</taxon>
        <taxon>Apusomonadida</taxon>
        <taxon>Apusomonadidae</taxon>
        <taxon>Thecamonas</taxon>
    </lineage>
</organism>
<reference evidence="7 8" key="1">
    <citation type="submission" date="2010-05" db="EMBL/GenBank/DDBJ databases">
        <title>The Genome Sequence of Thecamonas trahens ATCC 50062.</title>
        <authorList>
            <consortium name="The Broad Institute Genome Sequencing Platform"/>
            <person name="Russ C."/>
            <person name="Cuomo C."/>
            <person name="Shea T."/>
            <person name="Young S.K."/>
            <person name="Zeng Q."/>
            <person name="Koehrsen M."/>
            <person name="Haas B."/>
            <person name="Borodovsky M."/>
            <person name="Guigo R."/>
            <person name="Alvarado L."/>
            <person name="Berlin A."/>
            <person name="Bochicchio J."/>
            <person name="Borenstein D."/>
            <person name="Chapman S."/>
            <person name="Chen Z."/>
            <person name="Freedman E."/>
            <person name="Gellesch M."/>
            <person name="Goldberg J."/>
            <person name="Griggs A."/>
            <person name="Gujja S."/>
            <person name="Heilman E."/>
            <person name="Heiman D."/>
            <person name="Hepburn T."/>
            <person name="Howarth C."/>
            <person name="Jen D."/>
            <person name="Larson L."/>
            <person name="Mehta T."/>
            <person name="Park D."/>
            <person name="Pearson M."/>
            <person name="Roberts A."/>
            <person name="Saif S."/>
            <person name="Shenoy N."/>
            <person name="Sisk P."/>
            <person name="Stolte C."/>
            <person name="Sykes S."/>
            <person name="Thomson T."/>
            <person name="Walk T."/>
            <person name="White J."/>
            <person name="Yandava C."/>
            <person name="Burger G."/>
            <person name="Gray M.W."/>
            <person name="Holland P.W.H."/>
            <person name="King N."/>
            <person name="Lang F.B.F."/>
            <person name="Roger A.J."/>
            <person name="Ruiz-Trillo I."/>
            <person name="Lander E."/>
            <person name="Nusbaum C."/>
        </authorList>
    </citation>
    <scope>NUCLEOTIDE SEQUENCE [LARGE SCALE GENOMIC DNA]</scope>
    <source>
        <strain evidence="7 8">ATCC 50062</strain>
    </source>
</reference>
<keyword evidence="3" id="KW-0732">Signal</keyword>
<dbReference type="Proteomes" id="UP000054408">
    <property type="component" value="Unassembled WGS sequence"/>
</dbReference>
<dbReference type="RefSeq" id="XP_013756674.1">
    <property type="nucleotide sequence ID" value="XM_013901220.1"/>
</dbReference>
<evidence type="ECO:0000256" key="4">
    <source>
        <dbReference type="ARBA" id="ARBA00022801"/>
    </source>
</evidence>
<evidence type="ECO:0000313" key="8">
    <source>
        <dbReference type="Proteomes" id="UP000054408"/>
    </source>
</evidence>
<sequence length="1152" mass="121736">MTTTASTTAFRVGEAGPFGGQRQVRPAVAEEAQRGYQTSYFEQVVDHFEFTEPASVTFKQRYLHSSASFGRQGSPIFFYTGNEDEITAYAEAAGAVWEAADAMGAAVVFAEHRYFGESLPFGKATFNHTGNLRWLTIEQALADYALLITALKDPSSPHYLAPGAEHAPVITFGGSYGGILSAFFRAKYPNIVAGAIASSAPVWSFVDTAPDGGFGFNRWTTKTWADQCEGVFDVFQPAWAEMTKLAASPTGLARLTATFSLCKPLASAAQVENALFARLSAALSYLAMADYTFATSFFAPLPANPIRAACDIVGRADSRLDALAGVAALFYNYTGAGGDCFDINQGQPSSIPAVDITAWTYLYCTEITLDFGGADGIHDFFAPAKPDIAGIAAACAQQFPGIVSRPSWITTHFLGRPIRGASNIVFANGMLDPCSSGTPLTNQSASIIALNIADGAHHSDLFASRPSDPPSVVAARLTEQRWIAKWIAEWNDPTLSTPSELLANPQTFALCSIIVSYLLRYIASSQPDSSTLASFVESVIVDVDWLASKVMAHQTGDRVKLDGIAAWITCHADLLRIYSAADSEAAVAACIKLSSVWPGEAAELHIGPLCLDTDVGPVVRRMREVTNTLIGSLALSSPSITLVLRTYWAAIVNSLSPCNEQRAASNSDRAGASAAVVVKRPCRECTASLPQDAFAPHEWNRSSGEPTRVCIKCAAAGSAQEPNPPKVCAMCGVTDRAAFAINMWRTLPGPDFLCINCSMAHNSNAAARASSSTESSAQVKASASNDGMRERAAVQKCVAANAPIPLPSCAVCGVIGTKHFSALALASTAVVRLCCNECTKAKRPVPPVTAAADLVAALTKAPGEPSSSAAVEPSPAVCIRCGTTDRAALPSPTMQERIPSSQLMCEACFHKPPATCSQCGGTDSVKLAASSPEVLLCSACTAAPKPQPKSKAICIACGETNQNKFSGTQLKKTAASKRRCTPCIDAKRTAPAPPPAAPPQVVASGIYCSVCGTSESSAMPPNVSAIAPFLRRCNPCFAALKGFGPPPPAVLPCLTCGTTAFADFSSKTFKRKPEVRRCKACTAAKRMIEPTKAVGTKAAAVSCSICGVSYRWAFSTNQWQKPPQVPRRCKKCIANAKATPHLWRVIPLGVFY</sequence>
<dbReference type="OrthoDB" id="1735038at2759"/>
<dbReference type="EMBL" id="GL349463">
    <property type="protein sequence ID" value="KNC50905.1"/>
    <property type="molecule type" value="Genomic_DNA"/>
</dbReference>
<evidence type="ECO:0000256" key="1">
    <source>
        <dbReference type="ARBA" id="ARBA00011079"/>
    </source>
</evidence>
<evidence type="ECO:0000313" key="7">
    <source>
        <dbReference type="EMBL" id="KNC50905.1"/>
    </source>
</evidence>
<dbReference type="InterPro" id="IPR008758">
    <property type="entry name" value="Peptidase_S28"/>
</dbReference>
<dbReference type="InterPro" id="IPR042269">
    <property type="entry name" value="Ser_carbopepase_S28_SKS"/>
</dbReference>
<evidence type="ECO:0000256" key="6">
    <source>
        <dbReference type="SAM" id="MobiDB-lite"/>
    </source>
</evidence>
<keyword evidence="2" id="KW-0645">Protease</keyword>
<gene>
    <name evidence="7" type="ORF">AMSG_12046</name>
</gene>
<dbReference type="SUPFAM" id="SSF53474">
    <property type="entry name" value="alpha/beta-Hydrolases"/>
    <property type="match status" value="1"/>
</dbReference>
<evidence type="ECO:0000256" key="2">
    <source>
        <dbReference type="ARBA" id="ARBA00022670"/>
    </source>
</evidence>
<evidence type="ECO:0000256" key="5">
    <source>
        <dbReference type="ARBA" id="ARBA00023180"/>
    </source>
</evidence>
<dbReference type="PANTHER" id="PTHR11010">
    <property type="entry name" value="PROTEASE S28 PRO-X CARBOXYPEPTIDASE-RELATED"/>
    <property type="match status" value="1"/>
</dbReference>
<dbReference type="GeneID" id="25569961"/>
<dbReference type="STRING" id="461836.A0A0L0DFA5"/>
<dbReference type="AlphaFoldDB" id="A0A0L0DFA5"/>
<dbReference type="Pfam" id="PF05577">
    <property type="entry name" value="Peptidase_S28"/>
    <property type="match status" value="1"/>
</dbReference>
<dbReference type="GO" id="GO:0006508">
    <property type="term" value="P:proteolysis"/>
    <property type="evidence" value="ECO:0007669"/>
    <property type="project" value="UniProtKB-KW"/>
</dbReference>
<comment type="similarity">
    <text evidence="1">Belongs to the peptidase S28 family.</text>
</comment>
<keyword evidence="5" id="KW-0325">Glycoprotein</keyword>
<protein>
    <submittedName>
        <fullName evidence="7">Uncharacterized protein</fullName>
    </submittedName>
</protein>
<dbReference type="GO" id="GO:0070008">
    <property type="term" value="F:serine-type exopeptidase activity"/>
    <property type="evidence" value="ECO:0007669"/>
    <property type="project" value="InterPro"/>
</dbReference>
<name>A0A0L0DFA5_THETB</name>